<accession>A0AC35F2A9</accession>
<name>A0AC35F2A9_9BILA</name>
<organism evidence="1 2">
    <name type="scientific">Panagrolaimus sp. PS1159</name>
    <dbReference type="NCBI Taxonomy" id="55785"/>
    <lineage>
        <taxon>Eukaryota</taxon>
        <taxon>Metazoa</taxon>
        <taxon>Ecdysozoa</taxon>
        <taxon>Nematoda</taxon>
        <taxon>Chromadorea</taxon>
        <taxon>Rhabditida</taxon>
        <taxon>Tylenchina</taxon>
        <taxon>Panagrolaimomorpha</taxon>
        <taxon>Panagrolaimoidea</taxon>
        <taxon>Panagrolaimidae</taxon>
        <taxon>Panagrolaimus</taxon>
    </lineage>
</organism>
<protein>
    <submittedName>
        <fullName evidence="2">Methyltransferase domain-containing protein</fullName>
    </submittedName>
</protein>
<dbReference type="WBParaSite" id="PS1159_v2.g13104.t1">
    <property type="protein sequence ID" value="PS1159_v2.g13104.t1"/>
    <property type="gene ID" value="PS1159_v2.g13104"/>
</dbReference>
<sequence length="300" mass="34643">MDSNFRSLSKHRFIIGFLIVIGLIVLFHLNFHEKFDAAFTQLPITASTWPVSKNFFPPSNEIDQNVLNLYREQISQRQKYLLQVPDIQDYFVLYNTLVPEVFCRDLVRIGFIGDGGKWICNPSSVQSLPECVVYSLGIAEDPSFEESFQNFTQNKCLVRSFDKDLQSSKTMKRISAANGVFMKALIAGKTNKSMNHYTFKDIMNTFGDTRVDILKIDIEGAEFDIQDELISVPICQILIEIHGKSAQHTLQLLKKFSIYGFYLFSYEINGRYHELSEYSFIHQDCFKDYGIKTIYGKYLS</sequence>
<proteinExistence type="predicted"/>
<evidence type="ECO:0000313" key="2">
    <source>
        <dbReference type="WBParaSite" id="PS1159_v2.g13104.t1"/>
    </source>
</evidence>
<evidence type="ECO:0000313" key="1">
    <source>
        <dbReference type="Proteomes" id="UP000887580"/>
    </source>
</evidence>
<reference evidence="2" key="1">
    <citation type="submission" date="2022-11" db="UniProtKB">
        <authorList>
            <consortium name="WormBaseParasite"/>
        </authorList>
    </citation>
    <scope>IDENTIFICATION</scope>
</reference>
<dbReference type="Proteomes" id="UP000887580">
    <property type="component" value="Unplaced"/>
</dbReference>